<reference evidence="1" key="2">
    <citation type="submission" date="2022-10" db="EMBL/GenBank/DDBJ databases">
        <authorList>
            <person name="Trinh H.N."/>
        </authorList>
    </citation>
    <scope>NUCLEOTIDE SEQUENCE</scope>
    <source>
        <strain evidence="1">RN2-1</strain>
    </source>
</reference>
<protein>
    <submittedName>
        <fullName evidence="1">Uncharacterized protein</fullName>
    </submittedName>
</protein>
<sequence>MAEPLSPAALEAEFDCLVARAGVTVPADRRAGSLAAYADFRAQLALLRGPRTHTAEPSNVFRLTPKAGA</sequence>
<gene>
    <name evidence="1" type="ORF">OL599_12130</name>
</gene>
<accession>A0AA42CFV4</accession>
<evidence type="ECO:0000313" key="2">
    <source>
        <dbReference type="Proteomes" id="UP001165679"/>
    </source>
</evidence>
<dbReference type="AlphaFoldDB" id="A0AA42CFV4"/>
<evidence type="ECO:0000313" key="1">
    <source>
        <dbReference type="EMBL" id="MCW3475321.1"/>
    </source>
</evidence>
<dbReference type="RefSeq" id="WP_264714034.1">
    <property type="nucleotide sequence ID" value="NZ_JAPDNT010000008.1"/>
</dbReference>
<comment type="caution">
    <text evidence="1">The sequence shown here is derived from an EMBL/GenBank/DDBJ whole genome shotgun (WGS) entry which is preliminary data.</text>
</comment>
<keyword evidence="2" id="KW-1185">Reference proteome</keyword>
<dbReference type="EMBL" id="JAPDNT010000008">
    <property type="protein sequence ID" value="MCW3475321.1"/>
    <property type="molecule type" value="Genomic_DNA"/>
</dbReference>
<dbReference type="Proteomes" id="UP001165679">
    <property type="component" value="Unassembled WGS sequence"/>
</dbReference>
<organism evidence="1 2">
    <name type="scientific">Limobrevibacterium gyesilva</name>
    <dbReference type="NCBI Taxonomy" id="2991712"/>
    <lineage>
        <taxon>Bacteria</taxon>
        <taxon>Pseudomonadati</taxon>
        <taxon>Pseudomonadota</taxon>
        <taxon>Alphaproteobacteria</taxon>
        <taxon>Acetobacterales</taxon>
        <taxon>Acetobacteraceae</taxon>
        <taxon>Limobrevibacterium</taxon>
    </lineage>
</organism>
<proteinExistence type="predicted"/>
<reference evidence="1" key="1">
    <citation type="submission" date="2022-09" db="EMBL/GenBank/DDBJ databases">
        <title>Rhodovastum sp. nov. RN2-1 isolated from soil in Seongnam, South Korea.</title>
        <authorList>
            <person name="Le N.T."/>
        </authorList>
    </citation>
    <scope>NUCLEOTIDE SEQUENCE</scope>
    <source>
        <strain evidence="1">RN2-1</strain>
    </source>
</reference>
<name>A0AA42CFV4_9PROT</name>